<proteinExistence type="inferred from homology"/>
<evidence type="ECO:0000256" key="3">
    <source>
        <dbReference type="SAM" id="Coils"/>
    </source>
</evidence>
<dbReference type="CDD" id="cd00051">
    <property type="entry name" value="EFh"/>
    <property type="match status" value="2"/>
</dbReference>
<dbReference type="RefSeq" id="XP_004992110.1">
    <property type="nucleotide sequence ID" value="XM_004992053.1"/>
</dbReference>
<keyword evidence="3" id="KW-0175">Coiled coil</keyword>
<evidence type="ECO:0000313" key="7">
    <source>
        <dbReference type="Proteomes" id="UP000007799"/>
    </source>
</evidence>
<feature type="coiled-coil region" evidence="3">
    <location>
        <begin position="54"/>
        <end position="81"/>
    </location>
</feature>
<reference evidence="6" key="1">
    <citation type="submission" date="2009-08" db="EMBL/GenBank/DDBJ databases">
        <title>Annotation of Salpingoeca rosetta.</title>
        <authorList>
            <consortium name="The Broad Institute Genome Sequencing Platform"/>
            <person name="Russ C."/>
            <person name="Cuomo C."/>
            <person name="Burger G."/>
            <person name="Gray M.W."/>
            <person name="Holland P.W.H."/>
            <person name="King N."/>
            <person name="Lang F.B.F."/>
            <person name="Roger A.J."/>
            <person name="Ruiz-Trillo I."/>
            <person name="Young S.K."/>
            <person name="Zeng Q."/>
            <person name="Gargeya S."/>
            <person name="Alvarado L."/>
            <person name="Berlin A."/>
            <person name="Chapman S.B."/>
            <person name="Chen Z."/>
            <person name="Freedman E."/>
            <person name="Gellesch M."/>
            <person name="Goldberg J."/>
            <person name="Griggs A."/>
            <person name="Gujja S."/>
            <person name="Heilman E."/>
            <person name="Heiman D."/>
            <person name="Howarth C."/>
            <person name="Mehta T."/>
            <person name="Neiman D."/>
            <person name="Pearson M."/>
            <person name="Roberts A."/>
            <person name="Saif S."/>
            <person name="Shea T."/>
            <person name="Shenoy N."/>
            <person name="Sisk P."/>
            <person name="Stolte C."/>
            <person name="Sykes S."/>
            <person name="White J."/>
            <person name="Yandava C."/>
            <person name="Haas B."/>
            <person name="Nusbaum C."/>
            <person name="Birren B."/>
        </authorList>
    </citation>
    <scope>NUCLEOTIDE SEQUENCE [LARGE SCALE GENOMIC DNA]</scope>
    <source>
        <strain evidence="6">ATCC 50818</strain>
    </source>
</reference>
<evidence type="ECO:0000313" key="6">
    <source>
        <dbReference type="EMBL" id="EGD75057.1"/>
    </source>
</evidence>
<organism evidence="7">
    <name type="scientific">Salpingoeca rosetta (strain ATCC 50818 / BSB-021)</name>
    <dbReference type="NCBI Taxonomy" id="946362"/>
    <lineage>
        <taxon>Eukaryota</taxon>
        <taxon>Choanoflagellata</taxon>
        <taxon>Craspedida</taxon>
        <taxon>Salpingoecidae</taxon>
        <taxon>Salpingoeca</taxon>
    </lineage>
</organism>
<feature type="region of interest" description="Disordered" evidence="4">
    <location>
        <begin position="151"/>
        <end position="193"/>
    </location>
</feature>
<feature type="domain" description="EF-hand" evidence="5">
    <location>
        <begin position="513"/>
        <end position="548"/>
    </location>
</feature>
<dbReference type="EMBL" id="GL832971">
    <property type="protein sequence ID" value="EGD75057.1"/>
    <property type="molecule type" value="Genomic_DNA"/>
</dbReference>
<dbReference type="STRING" id="946362.F2UEK7"/>
<dbReference type="InParanoid" id="F2UEK7"/>
<dbReference type="PROSITE" id="PS00018">
    <property type="entry name" value="EF_HAND_1"/>
    <property type="match status" value="2"/>
</dbReference>
<dbReference type="SUPFAM" id="SSF47473">
    <property type="entry name" value="EF-hand"/>
    <property type="match status" value="2"/>
</dbReference>
<evidence type="ECO:0000259" key="5">
    <source>
        <dbReference type="PROSITE" id="PS50222"/>
    </source>
</evidence>
<sequence>MSSGNHRAYQPIKPAASRMLAKRWDDSSYGLHRKKLRNAKPTVDTRAPKTYMHLQLKLKKLQMEEERLATVERDNRILLEKMSHIMRTRGRVDNRNDYDHKSLNKTKRQQELLRITHENQAILKRITAKQPFYDRSAWAREYDKARQYQGQISRFPQGEETGASSSTSRATKGKRRGKRDTTPPPPRESILTKEDVVAAVAPGAAEQKALKMINDRAFLEDLWNQCDFNGNGGCSLAEIDKMVVERGWNLSKPTLLRAYKKTTLKDGDQDAWVERDEFAALIRNMFLFENLWSLFDDLDTEDDRRVNFDEFRLGMAKIGSRMSEEDAKKEFAKADKNGGGQILFKEFCNYIASVLGFDIEADDAKWKDSSKKKKAGGKKSEHDTNADVSTEKFDELETKLMADLKAGKAGDFWKEIDFNNNKIVSLAEIDKWVVERYPLLNSKPALMRAYKKTLAKDGDDDDFVREEEFASLLRNIFYFNKLFVAFDGIDTDNDRRIDLSEFKRGLSHFGLSLSDDEAQKEFDAMDSNDGGVVLFDEFAAWAAAKKMPVD</sequence>
<dbReference type="Pfam" id="PF13879">
    <property type="entry name" value="Hmw_CFAP97"/>
    <property type="match status" value="1"/>
</dbReference>
<dbReference type="InterPro" id="IPR018247">
    <property type="entry name" value="EF_Hand_1_Ca_BS"/>
</dbReference>
<evidence type="ECO:0000256" key="4">
    <source>
        <dbReference type="SAM" id="MobiDB-lite"/>
    </source>
</evidence>
<dbReference type="InterPro" id="IPR002048">
    <property type="entry name" value="EF_hand_dom"/>
</dbReference>
<dbReference type="OMA" id="RMLAKRW"/>
<dbReference type="InterPro" id="IPR011992">
    <property type="entry name" value="EF-hand-dom_pair"/>
</dbReference>
<evidence type="ECO:0000256" key="2">
    <source>
        <dbReference type="ARBA" id="ARBA00022837"/>
    </source>
</evidence>
<protein>
    <recommendedName>
        <fullName evidence="5">EF-hand domain-containing protein</fullName>
    </recommendedName>
</protein>
<keyword evidence="2" id="KW-0106">Calcium</keyword>
<dbReference type="AlphaFoldDB" id="F2UEK7"/>
<name>F2UEK7_SALR5</name>
<dbReference type="eggNOG" id="ENOG502RZE9">
    <property type="taxonomic scope" value="Eukaryota"/>
</dbReference>
<dbReference type="GO" id="GO:0005509">
    <property type="term" value="F:calcium ion binding"/>
    <property type="evidence" value="ECO:0007669"/>
    <property type="project" value="InterPro"/>
</dbReference>
<keyword evidence="7" id="KW-1185">Reference proteome</keyword>
<dbReference type="OrthoDB" id="2163395at2759"/>
<dbReference type="PANTHER" id="PTHR33768">
    <property type="entry name" value="MIP11318P"/>
    <property type="match status" value="1"/>
</dbReference>
<dbReference type="InterPro" id="IPR029488">
    <property type="entry name" value="Hmw/CFAP97"/>
</dbReference>
<accession>F2UEK7</accession>
<dbReference type="PANTHER" id="PTHR33768:SF3">
    <property type="entry name" value="MIP11318P"/>
    <property type="match status" value="1"/>
</dbReference>
<dbReference type="KEGG" id="sre:PTSG_06715"/>
<dbReference type="Gene3D" id="1.10.238.10">
    <property type="entry name" value="EF-hand"/>
    <property type="match status" value="2"/>
</dbReference>
<comment type="similarity">
    <text evidence="1">Belongs to the CFAP97 family.</text>
</comment>
<gene>
    <name evidence="6" type="ORF">PTSG_06715</name>
</gene>
<dbReference type="SMART" id="SM00054">
    <property type="entry name" value="EFh"/>
    <property type="match status" value="6"/>
</dbReference>
<feature type="domain" description="EF-hand" evidence="5">
    <location>
        <begin position="477"/>
        <end position="512"/>
    </location>
</feature>
<evidence type="ECO:0000256" key="1">
    <source>
        <dbReference type="ARBA" id="ARBA00008315"/>
    </source>
</evidence>
<feature type="domain" description="EF-hand" evidence="5">
    <location>
        <begin position="286"/>
        <end position="321"/>
    </location>
</feature>
<dbReference type="InterPro" id="IPR038792">
    <property type="entry name" value="CFAP97D1/2"/>
</dbReference>
<dbReference type="PROSITE" id="PS50222">
    <property type="entry name" value="EF_HAND_2"/>
    <property type="match status" value="4"/>
</dbReference>
<dbReference type="Proteomes" id="UP000007799">
    <property type="component" value="Unassembled WGS sequence"/>
</dbReference>
<dbReference type="GeneID" id="16072669"/>
<dbReference type="Pfam" id="PF13499">
    <property type="entry name" value="EF-hand_7"/>
    <property type="match status" value="2"/>
</dbReference>
<feature type="domain" description="EF-hand" evidence="5">
    <location>
        <begin position="322"/>
        <end position="357"/>
    </location>
</feature>